<dbReference type="AlphaFoldDB" id="A0A166IM29"/>
<evidence type="ECO:0000313" key="4">
    <source>
        <dbReference type="Proteomes" id="UP000076857"/>
    </source>
</evidence>
<gene>
    <name evidence="3" type="ORF">A3L25_008800</name>
    <name evidence="2" type="ORF">GN299_26600</name>
</gene>
<dbReference type="InterPro" id="IPR010753">
    <property type="entry name" value="DUF1330"/>
</dbReference>
<organism evidence="2 5">
    <name type="scientific">Pseudomonas putida</name>
    <name type="common">Arthrobacter siderocapsulatus</name>
    <dbReference type="NCBI Taxonomy" id="303"/>
    <lineage>
        <taxon>Bacteria</taxon>
        <taxon>Pseudomonadati</taxon>
        <taxon>Pseudomonadota</taxon>
        <taxon>Gammaproteobacteria</taxon>
        <taxon>Pseudomonadales</taxon>
        <taxon>Pseudomonadaceae</taxon>
        <taxon>Pseudomonas</taxon>
    </lineage>
</organism>
<reference evidence="2 5" key="2">
    <citation type="submission" date="2019-12" db="EMBL/GenBank/DDBJ databases">
        <authorList>
            <person name="Woiski C."/>
        </authorList>
    </citation>
    <scope>NUCLEOTIDE SEQUENCE [LARGE SCALE GENOMIC DNA]</scope>
    <source>
        <strain evidence="2 5">BOE100</strain>
    </source>
</reference>
<proteinExistence type="predicted"/>
<evidence type="ECO:0000313" key="2">
    <source>
        <dbReference type="EMBL" id="KAF0251773.1"/>
    </source>
</evidence>
<dbReference type="SUPFAM" id="SSF54909">
    <property type="entry name" value="Dimeric alpha+beta barrel"/>
    <property type="match status" value="1"/>
</dbReference>
<dbReference type="Proteomes" id="UP000442695">
    <property type="component" value="Unassembled WGS sequence"/>
</dbReference>
<dbReference type="OrthoDB" id="516779at2"/>
<dbReference type="EMBL" id="CP050951">
    <property type="protein sequence ID" value="QJQ09516.1"/>
    <property type="molecule type" value="Genomic_DNA"/>
</dbReference>
<dbReference type="Proteomes" id="UP000076857">
    <property type="component" value="Chromosome"/>
</dbReference>
<accession>A0A166IM29</accession>
<dbReference type="RefSeq" id="WP_016500711.1">
    <property type="nucleotide sequence ID" value="NZ_BSKH01000006.1"/>
</dbReference>
<dbReference type="EMBL" id="WOWR01000052">
    <property type="protein sequence ID" value="KAF0251773.1"/>
    <property type="molecule type" value="Genomic_DNA"/>
</dbReference>
<evidence type="ECO:0000313" key="5">
    <source>
        <dbReference type="Proteomes" id="UP000442695"/>
    </source>
</evidence>
<dbReference type="GeneID" id="45525163"/>
<evidence type="ECO:0000259" key="1">
    <source>
        <dbReference type="Pfam" id="PF07045"/>
    </source>
</evidence>
<evidence type="ECO:0000313" key="3">
    <source>
        <dbReference type="EMBL" id="QJQ09516.1"/>
    </source>
</evidence>
<reference evidence="3 4" key="1">
    <citation type="submission" date="2016-04" db="EMBL/GenBank/DDBJ databases">
        <authorList>
            <person name="Qiu J."/>
        </authorList>
    </citation>
    <scope>NUCLEOTIDE SEQUENCE [LARGE SCALE GENOMIC DNA]</scope>
    <source>
        <strain evidence="3 4">JQ581</strain>
    </source>
</reference>
<feature type="domain" description="DUF1330" evidence="1">
    <location>
        <begin position="2"/>
        <end position="93"/>
    </location>
</feature>
<protein>
    <submittedName>
        <fullName evidence="2">DUF1330 domain-containing protein</fullName>
    </submittedName>
</protein>
<sequence>MKGYWIIFGAEVNDADAQQEYGRLWAPISEKYNAKVKVLKPGTLVEAQSSQRVLVVEFPSYAQAKNCYSDPDYTAAKQFALRAYCRELIIIEGDLA</sequence>
<dbReference type="Gene3D" id="3.30.70.100">
    <property type="match status" value="1"/>
</dbReference>
<dbReference type="Pfam" id="PF07045">
    <property type="entry name" value="DUF1330"/>
    <property type="match status" value="1"/>
</dbReference>
<reference evidence="3 4" key="3">
    <citation type="submission" date="2020-04" db="EMBL/GenBank/DDBJ databases">
        <title>Complete genome sequence of Pseudomonas putida strain JQ581.</title>
        <authorList>
            <person name="Mu Y."/>
        </authorList>
    </citation>
    <scope>NUCLEOTIDE SEQUENCE [LARGE SCALE GENOMIC DNA]</scope>
    <source>
        <strain evidence="3 4">JQ581</strain>
    </source>
</reference>
<dbReference type="InterPro" id="IPR011008">
    <property type="entry name" value="Dimeric_a/b-barrel"/>
</dbReference>
<name>A0A166IM29_PSEPU</name>